<name>A0A3D8S5I1_9EURO</name>
<protein>
    <submittedName>
        <fullName evidence="2">Uncharacterized protein</fullName>
    </submittedName>
</protein>
<gene>
    <name evidence="2" type="ORF">DSM5745_05124</name>
</gene>
<reference evidence="2 3" key="1">
    <citation type="journal article" date="2018" name="IMA Fungus">
        <title>IMA Genome-F 9: Draft genome sequence of Annulohypoxylon stygium, Aspergillus mulundensis, Berkeleyomyces basicola (syn. Thielaviopsis basicola), Ceratocystis smalleyi, two Cercospora beticola strains, Coleophoma cylindrospora, Fusarium fracticaudum, Phialophora cf. hyalina, and Morchella septimelata.</title>
        <authorList>
            <person name="Wingfield B.D."/>
            <person name="Bills G.F."/>
            <person name="Dong Y."/>
            <person name="Huang W."/>
            <person name="Nel W.J."/>
            <person name="Swalarsk-Parry B.S."/>
            <person name="Vaghefi N."/>
            <person name="Wilken P.M."/>
            <person name="An Z."/>
            <person name="de Beer Z.W."/>
            <person name="De Vos L."/>
            <person name="Chen L."/>
            <person name="Duong T.A."/>
            <person name="Gao Y."/>
            <person name="Hammerbacher A."/>
            <person name="Kikkert J.R."/>
            <person name="Li Y."/>
            <person name="Li H."/>
            <person name="Li K."/>
            <person name="Li Q."/>
            <person name="Liu X."/>
            <person name="Ma X."/>
            <person name="Naidoo K."/>
            <person name="Pethybridge S.J."/>
            <person name="Sun J."/>
            <person name="Steenkamp E.T."/>
            <person name="van der Nest M.A."/>
            <person name="van Wyk S."/>
            <person name="Wingfield M.J."/>
            <person name="Xiong C."/>
            <person name="Yue Q."/>
            <person name="Zhang X."/>
        </authorList>
    </citation>
    <scope>NUCLEOTIDE SEQUENCE [LARGE SCALE GENOMIC DNA]</scope>
    <source>
        <strain evidence="2 3">DSM 5745</strain>
    </source>
</reference>
<keyword evidence="3" id="KW-1185">Reference proteome</keyword>
<dbReference type="GeneID" id="38115494"/>
<feature type="compositionally biased region" description="Basic and acidic residues" evidence="1">
    <location>
        <begin position="1"/>
        <end position="12"/>
    </location>
</feature>
<feature type="compositionally biased region" description="Basic and acidic residues" evidence="1">
    <location>
        <begin position="84"/>
        <end position="95"/>
    </location>
</feature>
<feature type="compositionally biased region" description="Low complexity" evidence="1">
    <location>
        <begin position="19"/>
        <end position="83"/>
    </location>
</feature>
<dbReference type="RefSeq" id="XP_026604620.1">
    <property type="nucleotide sequence ID" value="XM_026747140.1"/>
</dbReference>
<evidence type="ECO:0000313" key="2">
    <source>
        <dbReference type="EMBL" id="RDW81567.1"/>
    </source>
</evidence>
<feature type="region of interest" description="Disordered" evidence="1">
    <location>
        <begin position="1"/>
        <end position="95"/>
    </location>
</feature>
<evidence type="ECO:0000256" key="1">
    <source>
        <dbReference type="SAM" id="MobiDB-lite"/>
    </source>
</evidence>
<dbReference type="AlphaFoldDB" id="A0A3D8S5I1"/>
<dbReference type="OrthoDB" id="4160190at2759"/>
<dbReference type="EMBL" id="PVWQ01000005">
    <property type="protein sequence ID" value="RDW81567.1"/>
    <property type="molecule type" value="Genomic_DNA"/>
</dbReference>
<evidence type="ECO:0000313" key="3">
    <source>
        <dbReference type="Proteomes" id="UP000256690"/>
    </source>
</evidence>
<dbReference type="Proteomes" id="UP000256690">
    <property type="component" value="Unassembled WGS sequence"/>
</dbReference>
<comment type="caution">
    <text evidence="2">The sequence shown here is derived from an EMBL/GenBank/DDBJ whole genome shotgun (WGS) entry which is preliminary data.</text>
</comment>
<accession>A0A3D8S5I1</accession>
<organism evidence="2 3">
    <name type="scientific">Aspergillus mulundensis</name>
    <dbReference type="NCBI Taxonomy" id="1810919"/>
    <lineage>
        <taxon>Eukaryota</taxon>
        <taxon>Fungi</taxon>
        <taxon>Dikarya</taxon>
        <taxon>Ascomycota</taxon>
        <taxon>Pezizomycotina</taxon>
        <taxon>Eurotiomycetes</taxon>
        <taxon>Eurotiomycetidae</taxon>
        <taxon>Eurotiales</taxon>
        <taxon>Aspergillaceae</taxon>
        <taxon>Aspergillus</taxon>
        <taxon>Aspergillus subgen. Nidulantes</taxon>
    </lineage>
</organism>
<sequence length="330" mass="35990">MNPFPHSHEHSPDWPFPVTAAGRRTSTATTISSTPSTSTSTRSSVSASLSFASEPPFSPSLTPSTYPSPSASIAPPAGVSPASRPRDREGSLNDEVARLPLNPAVTVSFVRSARLFKLRYTTITIRKDFTGALKCLELGGAVGQQTAFLHSFNTTRLPVPHLEHPKTSSEPLSPASLRVSFLDEQTVQTGATVFATQLSYTFEDWTDCVHFQELILASRIVFIAGIAEAKSKGRGEECISQNLRILRQDATGKLVILFFANSLRRGGKRYVSIPVNCIDSVTPGKNSRRPVVLQLQPNFDHLAQMKTLSILFLDADDQKAFCEFLAANNR</sequence>
<proteinExistence type="predicted"/>